<evidence type="ECO:0000259" key="8">
    <source>
        <dbReference type="Pfam" id="PF21694"/>
    </source>
</evidence>
<dbReference type="InterPro" id="IPR008921">
    <property type="entry name" value="DNA_pol3_clamp-load_cplx_C"/>
</dbReference>
<dbReference type="NCBIfam" id="TIGR01128">
    <property type="entry name" value="holA"/>
    <property type="match status" value="1"/>
</dbReference>
<evidence type="ECO:0000313" key="9">
    <source>
        <dbReference type="EMBL" id="GAA4404865.1"/>
    </source>
</evidence>
<comment type="caution">
    <text evidence="9">The sequence shown here is derived from an EMBL/GenBank/DDBJ whole genome shotgun (WGS) entry which is preliminary data.</text>
</comment>
<keyword evidence="5" id="KW-0239">DNA-directed DNA polymerase</keyword>
<dbReference type="InterPro" id="IPR005790">
    <property type="entry name" value="DNA_polIII_delta"/>
</dbReference>
<evidence type="ECO:0000256" key="2">
    <source>
        <dbReference type="ARBA" id="ARBA00022679"/>
    </source>
</evidence>
<organism evidence="9 10">
    <name type="scientific">Tsukamurella soli</name>
    <dbReference type="NCBI Taxonomy" id="644556"/>
    <lineage>
        <taxon>Bacteria</taxon>
        <taxon>Bacillati</taxon>
        <taxon>Actinomycetota</taxon>
        <taxon>Actinomycetes</taxon>
        <taxon>Mycobacteriales</taxon>
        <taxon>Tsukamurellaceae</taxon>
        <taxon>Tsukamurella</taxon>
    </lineage>
</organism>
<sequence length="306" mass="31659">MAAARAAAGDAAAASVPGSAADAVPVTRLRAGDVSEVELVELLSPSLFAEERVVVLEAADEAGKGPVDLIVDAAKEPPEGITLVIEHSGGGRAKSMVAALKKVGAQIVEVPAVTTAREYTDFARAEFRAAGVRVSGEVVDLLVDSVGKDLRELSAAITQLVADTGGRVDIAAVNRYYAGRAEVTGFEIADRAVAGETAAAMEALRWAQHRGVPHVLIADALADAVHSIARVKGLGRTPDQYKDAGALGMAPWKVKKVTPLARRWSSDRLAHALHVVAAVNADVKGQAVDPDYALENAVRSVSSLAG</sequence>
<dbReference type="InterPro" id="IPR048466">
    <property type="entry name" value="DNA_pol3_delta-like_C"/>
</dbReference>
<evidence type="ECO:0000256" key="4">
    <source>
        <dbReference type="ARBA" id="ARBA00022705"/>
    </source>
</evidence>
<comment type="similarity">
    <text evidence="6">Belongs to the DNA polymerase HolA subunit family.</text>
</comment>
<keyword evidence="4" id="KW-0235">DNA replication</keyword>
<dbReference type="RefSeq" id="WP_345000931.1">
    <property type="nucleotide sequence ID" value="NZ_BAABFR010000129.1"/>
</dbReference>
<evidence type="ECO:0000313" key="10">
    <source>
        <dbReference type="Proteomes" id="UP001500635"/>
    </source>
</evidence>
<dbReference type="SUPFAM" id="SSF48019">
    <property type="entry name" value="post-AAA+ oligomerization domain-like"/>
    <property type="match status" value="1"/>
</dbReference>
<keyword evidence="3" id="KW-0548">Nucleotidyltransferase</keyword>
<proteinExistence type="inferred from homology"/>
<evidence type="ECO:0000256" key="1">
    <source>
        <dbReference type="ARBA" id="ARBA00012417"/>
    </source>
</evidence>
<keyword evidence="10" id="KW-1185">Reference proteome</keyword>
<comment type="catalytic activity">
    <reaction evidence="7">
        <text>DNA(n) + a 2'-deoxyribonucleoside 5'-triphosphate = DNA(n+1) + diphosphate</text>
        <dbReference type="Rhea" id="RHEA:22508"/>
        <dbReference type="Rhea" id="RHEA-COMP:17339"/>
        <dbReference type="Rhea" id="RHEA-COMP:17340"/>
        <dbReference type="ChEBI" id="CHEBI:33019"/>
        <dbReference type="ChEBI" id="CHEBI:61560"/>
        <dbReference type="ChEBI" id="CHEBI:173112"/>
        <dbReference type="EC" id="2.7.7.7"/>
    </reaction>
</comment>
<protein>
    <recommendedName>
        <fullName evidence="1">DNA-directed DNA polymerase</fullName>
        <ecNumber evidence="1">2.7.7.7</ecNumber>
    </recommendedName>
</protein>
<evidence type="ECO:0000256" key="3">
    <source>
        <dbReference type="ARBA" id="ARBA00022695"/>
    </source>
</evidence>
<dbReference type="EC" id="2.7.7.7" evidence="1"/>
<gene>
    <name evidence="9" type="primary">holA</name>
    <name evidence="9" type="ORF">GCM10023147_47670</name>
</gene>
<name>A0ABP8KEG7_9ACTN</name>
<accession>A0ABP8KEG7</accession>
<dbReference type="Proteomes" id="UP001500635">
    <property type="component" value="Unassembled WGS sequence"/>
</dbReference>
<keyword evidence="2" id="KW-0808">Transferase</keyword>
<evidence type="ECO:0000256" key="6">
    <source>
        <dbReference type="ARBA" id="ARBA00034754"/>
    </source>
</evidence>
<evidence type="ECO:0000256" key="5">
    <source>
        <dbReference type="ARBA" id="ARBA00022932"/>
    </source>
</evidence>
<dbReference type="PANTHER" id="PTHR34388:SF1">
    <property type="entry name" value="DNA POLYMERASE III SUBUNIT DELTA"/>
    <property type="match status" value="1"/>
</dbReference>
<feature type="domain" description="DNA polymerase III delta subunit-like C-terminal" evidence="8">
    <location>
        <begin position="186"/>
        <end position="297"/>
    </location>
</feature>
<dbReference type="EMBL" id="BAABFR010000129">
    <property type="protein sequence ID" value="GAA4404865.1"/>
    <property type="molecule type" value="Genomic_DNA"/>
</dbReference>
<reference evidence="10" key="1">
    <citation type="journal article" date="2019" name="Int. J. Syst. Evol. Microbiol.">
        <title>The Global Catalogue of Microorganisms (GCM) 10K type strain sequencing project: providing services to taxonomists for standard genome sequencing and annotation.</title>
        <authorList>
            <consortium name="The Broad Institute Genomics Platform"/>
            <consortium name="The Broad Institute Genome Sequencing Center for Infectious Disease"/>
            <person name="Wu L."/>
            <person name="Ma J."/>
        </authorList>
    </citation>
    <scope>NUCLEOTIDE SEQUENCE [LARGE SCALE GENOMIC DNA]</scope>
    <source>
        <strain evidence="10">JCM 17688</strain>
    </source>
</reference>
<evidence type="ECO:0000256" key="7">
    <source>
        <dbReference type="ARBA" id="ARBA00049244"/>
    </source>
</evidence>
<dbReference type="PANTHER" id="PTHR34388">
    <property type="entry name" value="DNA POLYMERASE III SUBUNIT DELTA"/>
    <property type="match status" value="1"/>
</dbReference>
<dbReference type="Gene3D" id="1.20.272.10">
    <property type="match status" value="1"/>
</dbReference>
<dbReference type="Pfam" id="PF21694">
    <property type="entry name" value="DNA_pol3_delta_C"/>
    <property type="match status" value="1"/>
</dbReference>